<dbReference type="InterPro" id="IPR018039">
    <property type="entry name" value="IF_conserved"/>
</dbReference>
<evidence type="ECO:0000256" key="2">
    <source>
        <dbReference type="ARBA" id="ARBA00022754"/>
    </source>
</evidence>
<feature type="coiled-coil region" evidence="5">
    <location>
        <begin position="466"/>
        <end position="525"/>
    </location>
</feature>
<dbReference type="GO" id="GO:0031424">
    <property type="term" value="P:keratinization"/>
    <property type="evidence" value="ECO:0007669"/>
    <property type="project" value="TreeGrafter"/>
</dbReference>
<dbReference type="PRINTS" id="PR01276">
    <property type="entry name" value="TYPE2KERATIN"/>
</dbReference>
<feature type="compositionally biased region" description="Low complexity" evidence="6">
    <location>
        <begin position="10"/>
        <end position="31"/>
    </location>
</feature>
<dbReference type="PROSITE" id="PS51842">
    <property type="entry name" value="IF_ROD_2"/>
    <property type="match status" value="2"/>
</dbReference>
<evidence type="ECO:0000313" key="8">
    <source>
        <dbReference type="EMBL" id="EPQ09581.1"/>
    </source>
</evidence>
<evidence type="ECO:0000256" key="3">
    <source>
        <dbReference type="ARBA" id="ARBA00023054"/>
    </source>
</evidence>
<dbReference type="PANTHER" id="PTHR45616">
    <property type="entry name" value="GATA-TYPE DOMAIN-CONTAINING PROTEIN"/>
    <property type="match status" value="1"/>
</dbReference>
<name>S7MY50_MYOBR</name>
<keyword evidence="1" id="KW-0416">Keratin</keyword>
<sequence length="633" mass="69777">MSLSPSGAQRGFSARSACSAGSRGRSRGSFSSRSLNSFGGCRGGSRGVAWGSGGRPGVRFGVGSGGPGLSLCPPGGIQEVTINQDLLTPLKIEIDPQFQVVRTQETQEIKTLNNQFASFIDKVRFLEQQNKVLETKWHLLQQLGVSDSPRGLESFFEDYLGRLRKWLEELQRQRGTLDAELKSCQDQEEEYKAKYEQEAHKRATVENDFVVLKKDVDEVFLSKMELEGKLESLREHTCFLRRLYEEELGQLQTQAGDMSVVLSMDNNRCLDFSDIIAEVRARYEEITQTSKAEAETLYQTKYQELQASAQLHGDSMKEIKVQISQLQQAIQRLQRQIEDLKKQNANLEAAIAHAEQRGELALKDAQAKVTELEAALRTAKQDMARLLRQYQELMSTKLALDVEIATYRRLLESEECRMSGEWNSQVTICEYQGSFREGSPWGAEDPTVTLVYFLQPWGEAVQSCLEELVDSENANLEAAIAHAEQRGELALKDAQAKVTELEAALRTAKQDMARLLRQYQELMSTKLALDVEIATYRRLLESEECRMSGEWNSQVTISVGGGSAILSGGTCGLGGGSSCSSVVTGGSNIILGSGQGPVMGSCSVSSSGSGSGSSGRTILKKTVESSLKTSITY</sequence>
<dbReference type="InterPro" id="IPR032444">
    <property type="entry name" value="Keratin_2_head"/>
</dbReference>
<gene>
    <name evidence="8" type="ORF">D623_10023018</name>
</gene>
<dbReference type="GO" id="GO:0030280">
    <property type="term" value="F:structural constituent of skin epidermis"/>
    <property type="evidence" value="ECO:0007669"/>
    <property type="project" value="TreeGrafter"/>
</dbReference>
<comment type="similarity">
    <text evidence="4">Belongs to the intermediate filament family.</text>
</comment>
<dbReference type="GO" id="GO:0005615">
    <property type="term" value="C:extracellular space"/>
    <property type="evidence" value="ECO:0007669"/>
    <property type="project" value="TreeGrafter"/>
</dbReference>
<dbReference type="InterPro" id="IPR003054">
    <property type="entry name" value="Keratin_II"/>
</dbReference>
<protein>
    <submittedName>
        <fullName evidence="8">Keratin, type II cytoskeletal 78</fullName>
    </submittedName>
</protein>
<dbReference type="InterPro" id="IPR039008">
    <property type="entry name" value="IF_rod_dom"/>
</dbReference>
<dbReference type="Pfam" id="PF00038">
    <property type="entry name" value="Filament"/>
    <property type="match status" value="2"/>
</dbReference>
<evidence type="ECO:0000256" key="1">
    <source>
        <dbReference type="ARBA" id="ARBA00022744"/>
    </source>
</evidence>
<reference evidence="8 9" key="1">
    <citation type="journal article" date="2013" name="Nat. Commun.">
        <title>Genome analysis reveals insights into physiology and longevity of the Brandt's bat Myotis brandtii.</title>
        <authorList>
            <person name="Seim I."/>
            <person name="Fang X."/>
            <person name="Xiong Z."/>
            <person name="Lobanov A.V."/>
            <person name="Huang Z."/>
            <person name="Ma S."/>
            <person name="Feng Y."/>
            <person name="Turanov A.A."/>
            <person name="Zhu Y."/>
            <person name="Lenz T.L."/>
            <person name="Gerashchenko M.V."/>
            <person name="Fan D."/>
            <person name="Hee Yim S."/>
            <person name="Yao X."/>
            <person name="Jordan D."/>
            <person name="Xiong Y."/>
            <person name="Ma Y."/>
            <person name="Lyapunov A.N."/>
            <person name="Chen G."/>
            <person name="Kulakova O.I."/>
            <person name="Sun Y."/>
            <person name="Lee S.G."/>
            <person name="Bronson R.T."/>
            <person name="Moskalev A.A."/>
            <person name="Sunyaev S.R."/>
            <person name="Zhang G."/>
            <person name="Krogh A."/>
            <person name="Wang J."/>
            <person name="Gladyshev V.N."/>
        </authorList>
    </citation>
    <scope>NUCLEOTIDE SEQUENCE [LARGE SCALE GENOMIC DNA]</scope>
</reference>
<feature type="domain" description="IF rod" evidence="7">
    <location>
        <begin position="473"/>
        <end position="547"/>
    </location>
</feature>
<keyword evidence="9" id="KW-1185">Reference proteome</keyword>
<evidence type="ECO:0000259" key="7">
    <source>
        <dbReference type="PROSITE" id="PS51842"/>
    </source>
</evidence>
<feature type="region of interest" description="Disordered" evidence="6">
    <location>
        <begin position="1"/>
        <end position="31"/>
    </location>
</feature>
<dbReference type="Gene3D" id="1.20.5.170">
    <property type="match status" value="2"/>
</dbReference>
<dbReference type="Pfam" id="PF16208">
    <property type="entry name" value="Keratin_2_head"/>
    <property type="match status" value="1"/>
</dbReference>
<feature type="domain" description="IF rod" evidence="7">
    <location>
        <begin position="105"/>
        <end position="418"/>
    </location>
</feature>
<dbReference type="FunFam" id="1.20.5.170:FF:000004">
    <property type="entry name" value="Keratin, type II cytoskeletal 5"/>
    <property type="match status" value="2"/>
</dbReference>
<dbReference type="PANTHER" id="PTHR45616:SF18">
    <property type="entry name" value="KERATIN, TYPE II CYTOSKELETAL 78"/>
    <property type="match status" value="1"/>
</dbReference>
<dbReference type="EMBL" id="KE162789">
    <property type="protein sequence ID" value="EPQ09581.1"/>
    <property type="molecule type" value="Genomic_DNA"/>
</dbReference>
<evidence type="ECO:0000256" key="6">
    <source>
        <dbReference type="SAM" id="MobiDB-lite"/>
    </source>
</evidence>
<dbReference type="Gene3D" id="1.20.5.1160">
    <property type="entry name" value="Vasodilator-stimulated phosphoprotein"/>
    <property type="match status" value="1"/>
</dbReference>
<dbReference type="PROSITE" id="PS00226">
    <property type="entry name" value="IF_ROD_1"/>
    <property type="match status" value="2"/>
</dbReference>
<evidence type="ECO:0000256" key="5">
    <source>
        <dbReference type="SAM" id="Coils"/>
    </source>
</evidence>
<dbReference type="FunFam" id="1.20.5.1160:FF:000001">
    <property type="entry name" value="Keratin type II"/>
    <property type="match status" value="1"/>
</dbReference>
<keyword evidence="2 4" id="KW-0403">Intermediate filament</keyword>
<feature type="coiled-coil region" evidence="5">
    <location>
        <begin position="316"/>
        <end position="396"/>
    </location>
</feature>
<proteinExistence type="inferred from homology"/>
<keyword evidence="3 5" id="KW-0175">Coiled coil</keyword>
<dbReference type="eggNOG" id="ENOG502SPJX">
    <property type="taxonomic scope" value="Eukaryota"/>
</dbReference>
<evidence type="ECO:0000313" key="9">
    <source>
        <dbReference type="Proteomes" id="UP000052978"/>
    </source>
</evidence>
<dbReference type="GO" id="GO:0045095">
    <property type="term" value="C:keratin filament"/>
    <property type="evidence" value="ECO:0007669"/>
    <property type="project" value="InterPro"/>
</dbReference>
<evidence type="ECO:0000256" key="4">
    <source>
        <dbReference type="RuleBase" id="RU000685"/>
    </source>
</evidence>
<dbReference type="Proteomes" id="UP000052978">
    <property type="component" value="Unassembled WGS sequence"/>
</dbReference>
<dbReference type="Gene3D" id="1.20.5.500">
    <property type="entry name" value="Single helix bin"/>
    <property type="match status" value="1"/>
</dbReference>
<dbReference type="GO" id="GO:0045109">
    <property type="term" value="P:intermediate filament organization"/>
    <property type="evidence" value="ECO:0007669"/>
    <property type="project" value="TreeGrafter"/>
</dbReference>
<feature type="coiled-coil region" evidence="5">
    <location>
        <begin position="167"/>
        <end position="201"/>
    </location>
</feature>
<dbReference type="AlphaFoldDB" id="S7MY50"/>
<organism evidence="8 9">
    <name type="scientific">Myotis brandtii</name>
    <name type="common">Brandt's bat</name>
    <dbReference type="NCBI Taxonomy" id="109478"/>
    <lineage>
        <taxon>Eukaryota</taxon>
        <taxon>Metazoa</taxon>
        <taxon>Chordata</taxon>
        <taxon>Craniata</taxon>
        <taxon>Vertebrata</taxon>
        <taxon>Euteleostomi</taxon>
        <taxon>Mammalia</taxon>
        <taxon>Eutheria</taxon>
        <taxon>Laurasiatheria</taxon>
        <taxon>Chiroptera</taxon>
        <taxon>Yangochiroptera</taxon>
        <taxon>Vespertilionidae</taxon>
        <taxon>Myotis</taxon>
    </lineage>
</organism>
<dbReference type="SUPFAM" id="SSF64593">
    <property type="entry name" value="Intermediate filament protein, coiled coil region"/>
    <property type="match status" value="3"/>
</dbReference>
<dbReference type="SMART" id="SM01391">
    <property type="entry name" value="Filament"/>
    <property type="match status" value="1"/>
</dbReference>
<accession>S7MY50</accession>